<keyword evidence="2" id="KW-1185">Reference proteome</keyword>
<reference evidence="1" key="1">
    <citation type="submission" date="2019-10" db="EMBL/GenBank/DDBJ databases">
        <authorList>
            <consortium name="Genoscope - CEA"/>
            <person name="William W."/>
        </authorList>
    </citation>
    <scope>NUCLEOTIDE SEQUENCE [LARGE SCALE GENOMIC DNA]</scope>
    <source>
        <strain evidence="1">BBR_PRJEB10994</strain>
    </source>
</reference>
<evidence type="ECO:0000313" key="2">
    <source>
        <dbReference type="Proteomes" id="UP000182190"/>
    </source>
</evidence>
<evidence type="ECO:0000313" key="1">
    <source>
        <dbReference type="EMBL" id="VXD23873.1"/>
    </source>
</evidence>
<gene>
    <name evidence="1" type="ORF">PL9631_770049</name>
</gene>
<dbReference type="AlphaFoldDB" id="A0A7Z9BW59"/>
<name>A0A7Z9BW59_9CYAN</name>
<sequence>MVQAFQLQTEFLANPQTLSHQLNADLIRVAKQIYHAYVEVHAQRMRRPLGVAINPSNYRSCLLFSSGQPILLPGEYFIPFEQIEADLF</sequence>
<dbReference type="EMBL" id="CZCS02000220">
    <property type="protein sequence ID" value="VXD23873.1"/>
    <property type="molecule type" value="Genomic_DNA"/>
</dbReference>
<proteinExistence type="predicted"/>
<dbReference type="RefSeq" id="WP_231516746.1">
    <property type="nucleotide sequence ID" value="NZ_LR735018.1"/>
</dbReference>
<dbReference type="Proteomes" id="UP000182190">
    <property type="component" value="Unassembled WGS sequence"/>
</dbReference>
<comment type="caution">
    <text evidence="1">The sequence shown here is derived from an EMBL/GenBank/DDBJ whole genome shotgun (WGS) entry which is preliminary data.</text>
</comment>
<organism evidence="1 2">
    <name type="scientific">Planktothrix paucivesiculata PCC 9631</name>
    <dbReference type="NCBI Taxonomy" id="671071"/>
    <lineage>
        <taxon>Bacteria</taxon>
        <taxon>Bacillati</taxon>
        <taxon>Cyanobacteriota</taxon>
        <taxon>Cyanophyceae</taxon>
        <taxon>Oscillatoriophycideae</taxon>
        <taxon>Oscillatoriales</taxon>
        <taxon>Microcoleaceae</taxon>
        <taxon>Planktothrix</taxon>
    </lineage>
</organism>
<protein>
    <submittedName>
        <fullName evidence="1">Uncharacterized protein</fullName>
    </submittedName>
</protein>
<accession>A0A7Z9BW59</accession>